<protein>
    <recommendedName>
        <fullName evidence="4">Glycoside-hydrolase family GH114 TIM-barrel domain-containing protein</fullName>
    </recommendedName>
</protein>
<evidence type="ECO:0000313" key="3">
    <source>
        <dbReference type="Proteomes" id="UP000178264"/>
    </source>
</evidence>
<dbReference type="Pfam" id="PF14885">
    <property type="entry name" value="GHL15"/>
    <property type="match status" value="1"/>
</dbReference>
<dbReference type="SUPFAM" id="SSF69318">
    <property type="entry name" value="Integrin alpha N-terminal domain"/>
    <property type="match status" value="1"/>
</dbReference>
<dbReference type="EMBL" id="MGER01000059">
    <property type="protein sequence ID" value="OGL87783.1"/>
    <property type="molecule type" value="Genomic_DNA"/>
</dbReference>
<dbReference type="Gene3D" id="2.130.10.130">
    <property type="entry name" value="Integrin alpha, N-terminal"/>
    <property type="match status" value="1"/>
</dbReference>
<evidence type="ECO:0000256" key="1">
    <source>
        <dbReference type="SAM" id="SignalP"/>
    </source>
</evidence>
<comment type="caution">
    <text evidence="2">The sequence shown here is derived from an EMBL/GenBank/DDBJ whole genome shotgun (WGS) entry which is preliminary data.</text>
</comment>
<dbReference type="AlphaFoldDB" id="A0A1F7VBI3"/>
<reference evidence="2 3" key="1">
    <citation type="journal article" date="2016" name="Nat. Commun.">
        <title>Thousands of microbial genomes shed light on interconnected biogeochemical processes in an aquifer system.</title>
        <authorList>
            <person name="Anantharaman K."/>
            <person name="Brown C.T."/>
            <person name="Hug L.A."/>
            <person name="Sharon I."/>
            <person name="Castelle C.J."/>
            <person name="Probst A.J."/>
            <person name="Thomas B.C."/>
            <person name="Singh A."/>
            <person name="Wilkins M.J."/>
            <person name="Karaoz U."/>
            <person name="Brodie E.L."/>
            <person name="Williams K.H."/>
            <person name="Hubbard S.S."/>
            <person name="Banfield J.F."/>
        </authorList>
    </citation>
    <scope>NUCLEOTIDE SEQUENCE [LARGE SCALE GENOMIC DNA]</scope>
</reference>
<accession>A0A1F7VBI3</accession>
<sequence length="668" mass="74356">MTSAKYMKIGLKAVAVSLILLAFPWLATAATDDSYPRLANYYLTGWMSEQEAQELSKWDLVILGFEIPINSPTAYSLLKQRNPHIKLLSYIDSISRYASPPGYPASHPLRRQYEGSRDEWLLENAEGNHLNVWPGAELMNPSEYVPLVNGKRWNDYIPEFIVAIHREQRGWDGIFFDNALPAIAWFNNGRIDINNDGQNDSGSFIDNAWSDGLRALYANARALVGSNYIIITNSSHEYAESLNGRMFETVLGDERNWDEQIAAIHEAFIKSNYKPHMVVVNANTANTGNWKNWRRFRFAFTSTLLTDAYFSYDYGDKWHNQLWWYDEYDVDLGNAINNAYALFDSNGAALGVWRRDFEKGITLVNTTNAARTVPLGQTFKKINGTQDKTVNNGKAVTQVILNPYDGIVLQKIDQIATQELNISQGFVAGANAALYDIKTGVSVGNRVLTLPSMPKGTFGLTDDLDRDGIDETITWKNGALSQYRNGQRVWIMYPYDNRWRGAVSLASGDLDGDGMREIVLAAGPGGGPHVRIVGCNGKLFNAGFFAGDKRSRGGAYIAAYDMDGDGTDEIVAGSGRGEEPWVRVFDAKGTSLNSFLAYERNNQQGVSVAVSDVNNDNASEILTVTANRVKVYASTGILLGQFVLANMGENDKRVFILQDALQKWLAVY</sequence>
<dbReference type="InterPro" id="IPR029455">
    <property type="entry name" value="GHL15"/>
</dbReference>
<dbReference type="InterPro" id="IPR028994">
    <property type="entry name" value="Integrin_alpha_N"/>
</dbReference>
<evidence type="ECO:0000313" key="2">
    <source>
        <dbReference type="EMBL" id="OGL87783.1"/>
    </source>
</evidence>
<keyword evidence="1" id="KW-0732">Signal</keyword>
<feature type="signal peptide" evidence="1">
    <location>
        <begin position="1"/>
        <end position="29"/>
    </location>
</feature>
<name>A0A1F7VBI3_9BACT</name>
<proteinExistence type="predicted"/>
<feature type="chain" id="PRO_5009533222" description="Glycoside-hydrolase family GH114 TIM-barrel domain-containing protein" evidence="1">
    <location>
        <begin position="30"/>
        <end position="668"/>
    </location>
</feature>
<organism evidence="2 3">
    <name type="scientific">Candidatus Uhrbacteria bacterium RIFCSPLOWO2_02_FULL_49_11</name>
    <dbReference type="NCBI Taxonomy" id="1802409"/>
    <lineage>
        <taxon>Bacteria</taxon>
        <taxon>Candidatus Uhriibacteriota</taxon>
    </lineage>
</organism>
<evidence type="ECO:0008006" key="4">
    <source>
        <dbReference type="Google" id="ProtNLM"/>
    </source>
</evidence>
<dbReference type="Proteomes" id="UP000178264">
    <property type="component" value="Unassembled WGS sequence"/>
</dbReference>
<gene>
    <name evidence="2" type="ORF">A3I42_02575</name>
</gene>